<evidence type="ECO:0000256" key="1">
    <source>
        <dbReference type="SAM" id="Coils"/>
    </source>
</evidence>
<reference evidence="3 4" key="1">
    <citation type="submission" date="2014-06" db="EMBL/GenBank/DDBJ databases">
        <authorList>
            <consortium name="DOE Joint Genome Institute"/>
            <person name="Kuo A."/>
            <person name="Kohler A."/>
            <person name="Nagy L.G."/>
            <person name="Floudas D."/>
            <person name="Copeland A."/>
            <person name="Barry K.W."/>
            <person name="Cichocki N."/>
            <person name="Veneault-Fourrey C."/>
            <person name="LaButti K."/>
            <person name="Lindquist E.A."/>
            <person name="Lipzen A."/>
            <person name="Lundell T."/>
            <person name="Morin E."/>
            <person name="Murat C."/>
            <person name="Sun H."/>
            <person name="Tunlid A."/>
            <person name="Henrissat B."/>
            <person name="Grigoriev I.V."/>
            <person name="Hibbett D.S."/>
            <person name="Martin F."/>
            <person name="Nordberg H.P."/>
            <person name="Cantor M.N."/>
            <person name="Hua S.X."/>
        </authorList>
    </citation>
    <scope>NUCLEOTIDE SEQUENCE [LARGE SCALE GENOMIC DNA]</scope>
    <source>
        <strain evidence="3 4">ATCC 200175</strain>
    </source>
</reference>
<gene>
    <name evidence="3" type="ORF">PAXINDRAFT_19256</name>
</gene>
<dbReference type="OrthoDB" id="2660310at2759"/>
<reference evidence="4" key="2">
    <citation type="submission" date="2015-01" db="EMBL/GenBank/DDBJ databases">
        <title>Evolutionary Origins and Diversification of the Mycorrhizal Mutualists.</title>
        <authorList>
            <consortium name="DOE Joint Genome Institute"/>
            <consortium name="Mycorrhizal Genomics Consortium"/>
            <person name="Kohler A."/>
            <person name="Kuo A."/>
            <person name="Nagy L.G."/>
            <person name="Floudas D."/>
            <person name="Copeland A."/>
            <person name="Barry K.W."/>
            <person name="Cichocki N."/>
            <person name="Veneault-Fourrey C."/>
            <person name="LaButti K."/>
            <person name="Lindquist E.A."/>
            <person name="Lipzen A."/>
            <person name="Lundell T."/>
            <person name="Morin E."/>
            <person name="Murat C."/>
            <person name="Riley R."/>
            <person name="Ohm R."/>
            <person name="Sun H."/>
            <person name="Tunlid A."/>
            <person name="Henrissat B."/>
            <person name="Grigoriev I.V."/>
            <person name="Hibbett D.S."/>
            <person name="Martin F."/>
        </authorList>
    </citation>
    <scope>NUCLEOTIDE SEQUENCE [LARGE SCALE GENOMIC DNA]</scope>
    <source>
        <strain evidence="4">ATCC 200175</strain>
    </source>
</reference>
<dbReference type="HOGENOM" id="CLU_555605_0_0_1"/>
<keyword evidence="4" id="KW-1185">Reference proteome</keyword>
<feature type="coiled-coil region" evidence="1">
    <location>
        <begin position="444"/>
        <end position="471"/>
    </location>
</feature>
<keyword evidence="1" id="KW-0175">Coiled coil</keyword>
<proteinExistence type="predicted"/>
<evidence type="ECO:0000256" key="2">
    <source>
        <dbReference type="SAM" id="MobiDB-lite"/>
    </source>
</evidence>
<dbReference type="AlphaFoldDB" id="A0A0C9THZ1"/>
<accession>A0A0C9THZ1</accession>
<evidence type="ECO:0000313" key="4">
    <source>
        <dbReference type="Proteomes" id="UP000053647"/>
    </source>
</evidence>
<dbReference type="EMBL" id="KN819852">
    <property type="protein sequence ID" value="KIJ07562.1"/>
    <property type="molecule type" value="Genomic_DNA"/>
</dbReference>
<dbReference type="Proteomes" id="UP000053647">
    <property type="component" value="Unassembled WGS sequence"/>
</dbReference>
<feature type="compositionally biased region" description="Low complexity" evidence="2">
    <location>
        <begin position="356"/>
        <end position="367"/>
    </location>
</feature>
<feature type="region of interest" description="Disordered" evidence="2">
    <location>
        <begin position="350"/>
        <end position="373"/>
    </location>
</feature>
<name>A0A0C9THZ1_PAXIN</name>
<sequence length="491" mass="53203">MPAAKPRAVPAFYDVDKSSPLVPLLSSQTEICYHPMSRVFVSANEDMTIAKLNVPQRVPILRATPAVPRASTPGPPQPSTPLVVTVTGKPPVKAVTFTSSGPSESPQSNLDLESEVGNIGKIPKPNGEAGRPGRGGYNLEEQLGWGEDDFKTLKRFVNKAIRKHLDVKKCRAIQDCKALEAVQDAHATHDEGLQIIGGHRLQGDDCPMKLSLLWSSASALAVRGKTESEDSQGSSSFVPSAYQILNKGVASPELHAVVDLIRLALPSNDPPVAPSPARLPLQPDIESLSAALFAATLNDNSPDLNSQPSKLWVSHQEYQAEREMFDTHDFPLPDVDVLASAVSRIALGNGPPDINPSLPTSVTPPTTQATREDSAIPAPTLPLEQRVTATSQKQEKNCHTVVAHKLLDRIELRIQHIDSQLVASIDPALHQTLRCELLAVRSALDNVKRQVASVRARKEQLRESCDVLDERLTDVDKSPTSNCPVRVFNLK</sequence>
<protein>
    <submittedName>
        <fullName evidence="3">Uncharacterized protein</fullName>
    </submittedName>
</protein>
<organism evidence="3 4">
    <name type="scientific">Paxillus involutus ATCC 200175</name>
    <dbReference type="NCBI Taxonomy" id="664439"/>
    <lineage>
        <taxon>Eukaryota</taxon>
        <taxon>Fungi</taxon>
        <taxon>Dikarya</taxon>
        <taxon>Basidiomycota</taxon>
        <taxon>Agaricomycotina</taxon>
        <taxon>Agaricomycetes</taxon>
        <taxon>Agaricomycetidae</taxon>
        <taxon>Boletales</taxon>
        <taxon>Paxilineae</taxon>
        <taxon>Paxillaceae</taxon>
        <taxon>Paxillus</taxon>
    </lineage>
</organism>
<evidence type="ECO:0000313" key="3">
    <source>
        <dbReference type="EMBL" id="KIJ07562.1"/>
    </source>
</evidence>